<dbReference type="Proteomes" id="UP000029665">
    <property type="component" value="Unassembled WGS sequence"/>
</dbReference>
<reference evidence="1" key="1">
    <citation type="submission" date="2014-01" db="EMBL/GenBank/DDBJ databases">
        <title>The genome of the white-rot fungus Pycnoporus cinnabarinus: a basidiomycete model with a versatile arsenal for lignocellulosic biomass breakdown.</title>
        <authorList>
            <person name="Levasseur A."/>
            <person name="Lomascolo A."/>
            <person name="Ruiz-Duenas F.J."/>
            <person name="Uzan E."/>
            <person name="Piumi F."/>
            <person name="Kues U."/>
            <person name="Ram A.F.J."/>
            <person name="Murat C."/>
            <person name="Haon M."/>
            <person name="Benoit I."/>
            <person name="Arfi Y."/>
            <person name="Chevret D."/>
            <person name="Drula E."/>
            <person name="Kwon M.J."/>
            <person name="Gouret P."/>
            <person name="Lesage-Meessen L."/>
            <person name="Lombard V."/>
            <person name="Mariette J."/>
            <person name="Noirot C."/>
            <person name="Park J."/>
            <person name="Patyshakuliyeva A."/>
            <person name="Wieneger R.A.B."/>
            <person name="Wosten H.A.B."/>
            <person name="Martin F."/>
            <person name="Coutinho P.M."/>
            <person name="de Vries R."/>
            <person name="Martinez A.T."/>
            <person name="Klopp C."/>
            <person name="Pontarotti P."/>
            <person name="Henrissat B."/>
            <person name="Record E."/>
        </authorList>
    </citation>
    <scope>NUCLEOTIDE SEQUENCE [LARGE SCALE GENOMIC DNA]</scope>
    <source>
        <strain evidence="1">BRFM137</strain>
    </source>
</reference>
<keyword evidence="2" id="KW-1185">Reference proteome</keyword>
<comment type="caution">
    <text evidence="1">The sequence shown here is derived from an EMBL/GenBank/DDBJ whole genome shotgun (WGS) entry which is preliminary data.</text>
</comment>
<sequence length="212" mass="23226">MMNLSSTCMTGGGLGTRWVHKLEKAVPRAKGEGASLMVTDFVSTNYGWLRSPDGKESTRVLFRPGKNRDGYFTHDEILAQATKAMDILSRHYPDEDHILIFDNATTHLKRAADALSARHMSMKPMQEGMLMFGVETPMRVENGKPVYGPDGKVLKMKIQMGDAQFIDGSPQPLYFPPEHPRAGVFKGMAMQTAGSGLLLSAAPLQSAGLPRC</sequence>
<dbReference type="EMBL" id="CCBP010000151">
    <property type="protein sequence ID" value="CDO74299.1"/>
    <property type="molecule type" value="Genomic_DNA"/>
</dbReference>
<proteinExistence type="predicted"/>
<dbReference type="OrthoDB" id="6511194at2759"/>
<evidence type="ECO:0000313" key="2">
    <source>
        <dbReference type="Proteomes" id="UP000029665"/>
    </source>
</evidence>
<protein>
    <submittedName>
        <fullName evidence="1">Uncharacterized protein</fullName>
    </submittedName>
</protein>
<dbReference type="AlphaFoldDB" id="A0A060SQ43"/>
<evidence type="ECO:0000313" key="1">
    <source>
        <dbReference type="EMBL" id="CDO74299.1"/>
    </source>
</evidence>
<accession>A0A060SQ43</accession>
<gene>
    <name evidence="1" type="ORF">BN946_scf184839.g4</name>
</gene>
<name>A0A060SQ43_PYCCI</name>
<organism evidence="1 2">
    <name type="scientific">Pycnoporus cinnabarinus</name>
    <name type="common">Cinnabar-red polypore</name>
    <name type="synonym">Trametes cinnabarina</name>
    <dbReference type="NCBI Taxonomy" id="5643"/>
    <lineage>
        <taxon>Eukaryota</taxon>
        <taxon>Fungi</taxon>
        <taxon>Dikarya</taxon>
        <taxon>Basidiomycota</taxon>
        <taxon>Agaricomycotina</taxon>
        <taxon>Agaricomycetes</taxon>
        <taxon>Polyporales</taxon>
        <taxon>Polyporaceae</taxon>
        <taxon>Trametes</taxon>
    </lineage>
</organism>
<dbReference type="HOGENOM" id="CLU_005726_7_0_1"/>